<dbReference type="InterPro" id="IPR032344">
    <property type="entry name" value="DUF4862"/>
</dbReference>
<evidence type="ECO:0000313" key="2">
    <source>
        <dbReference type="Proteomes" id="UP001461163"/>
    </source>
</evidence>
<organism evidence="1 2">
    <name type="scientific">Paraglaciecola mesophila</name>
    <dbReference type="NCBI Taxonomy" id="197222"/>
    <lineage>
        <taxon>Bacteria</taxon>
        <taxon>Pseudomonadati</taxon>
        <taxon>Pseudomonadota</taxon>
        <taxon>Gammaproteobacteria</taxon>
        <taxon>Alteromonadales</taxon>
        <taxon>Alteromonadaceae</taxon>
        <taxon>Paraglaciecola</taxon>
    </lineage>
</organism>
<comment type="caution">
    <text evidence="1">The sequence shown here is derived from an EMBL/GenBank/DDBJ whole genome shotgun (WGS) entry which is preliminary data.</text>
</comment>
<proteinExistence type="predicted"/>
<dbReference type="Pfam" id="PF16154">
    <property type="entry name" value="DUF4862"/>
    <property type="match status" value="1"/>
</dbReference>
<dbReference type="Proteomes" id="UP001461163">
    <property type="component" value="Unassembled WGS sequence"/>
</dbReference>
<dbReference type="EMBL" id="JBBMQS010000014">
    <property type="protein sequence ID" value="MEM5499448.1"/>
    <property type="molecule type" value="Genomic_DNA"/>
</dbReference>
<sequence>MNYFVGSYATSPAWEQWDAEAEHAYFSQLKALKNVQGLEHPFTGSLHPHDDDWFIANVSPDWQFVFTCVPGTMGALGKNPRFGIASDDEAGRQDALAFMQKACGAIGKLNKGLGRKAVKAIEIQTAPDRSKAEGSAKSLQASLETMLSWDWHGADIVIEHCDALVPEHEHAKGFLSLDDEIAVLNEVNASKNANLGLLINWGRSAIESMSTEGVLAHIKHVKAHGLLKGLMFSGVTDQESPYGIWKDTHMPASKNSTVEFGAEHSLLTEEEIHRSLAACGDALTENSIVGIKLGIRPKDAPLEPRVGYNQSALAMIDRFFEEVA</sequence>
<keyword evidence="2" id="KW-1185">Reference proteome</keyword>
<protein>
    <submittedName>
        <fullName evidence="1">DUF4862 family protein</fullName>
    </submittedName>
</protein>
<accession>A0ABU9SZY8</accession>
<evidence type="ECO:0000313" key="1">
    <source>
        <dbReference type="EMBL" id="MEM5499448.1"/>
    </source>
</evidence>
<reference evidence="1 2" key="1">
    <citation type="submission" date="2024-03" db="EMBL/GenBank/DDBJ databases">
        <title>Community enrichment and isolation of bacterial strains for fucoidan degradation.</title>
        <authorList>
            <person name="Sichert A."/>
        </authorList>
    </citation>
    <scope>NUCLEOTIDE SEQUENCE [LARGE SCALE GENOMIC DNA]</scope>
    <source>
        <strain evidence="1 2">AS12</strain>
    </source>
</reference>
<gene>
    <name evidence="1" type="ORF">WNY77_18705</name>
</gene>
<name>A0ABU9SZY8_9ALTE</name>
<dbReference type="RefSeq" id="WP_342882578.1">
    <property type="nucleotide sequence ID" value="NZ_JBBMQS010000014.1"/>
</dbReference>